<evidence type="ECO:0000256" key="5">
    <source>
        <dbReference type="ARBA" id="ARBA00022737"/>
    </source>
</evidence>
<gene>
    <name evidence="11" type="ORF">FA15DRAFT_760931</name>
</gene>
<name>A0A5C3KCV3_COPMA</name>
<evidence type="ECO:0000256" key="6">
    <source>
        <dbReference type="ARBA" id="ARBA00022771"/>
    </source>
</evidence>
<keyword evidence="4" id="KW-0479">Metal-binding</keyword>
<keyword evidence="6" id="KW-0863">Zinc-finger</keyword>
<dbReference type="CDD" id="cd20335">
    <property type="entry name" value="BRcat_RBR"/>
    <property type="match status" value="1"/>
</dbReference>
<comment type="catalytic activity">
    <reaction evidence="1">
        <text>[E2 ubiquitin-conjugating enzyme]-S-ubiquitinyl-L-cysteine + [acceptor protein]-L-lysine = [E2 ubiquitin-conjugating enzyme]-L-cysteine + [acceptor protein]-N(6)-ubiquitinyl-L-lysine.</text>
        <dbReference type="EC" id="2.3.2.31"/>
    </reaction>
</comment>
<dbReference type="SUPFAM" id="SSF57850">
    <property type="entry name" value="RING/U-box"/>
    <property type="match status" value="1"/>
</dbReference>
<sequence length="493" mass="55265">MATYANHRTNRHPPGAPGARGSQGLRDLAQEFDSIDHESAVLIAQLQLEDALLVSSRSKGKGRAGASPSDQEFALQIQAEEFSDWKQVHKDASLALSLQNALETDAGILEAYRLVEESAAADRRAAELLERGTRLPQPTEAQRTVGEDREFVRRFDAKPPAPKKLNPIHTFDDIGTTDWDWSFSSGPKREEKRAAGPSYDIYRRVSCVSCDDKVRVGEALKSACEHYWCRDCLVSVVDVFLRDESLHPLRCCQKPLATADISFYLKNTNLFKRYDIKRTEYDVPAQDRVYCSTPTCSSFLGSANDHRSPNRNRSGAIVTCQACRARTCVTCRKPDHPQDTCSQNEAVEEVRALAKASGWQTCPTCAAVVELHHGCNHMTCRCRTEFCYVCGVLWKNCPCDQWDEQRLVVAAEFRAENVMGGQEAREAQPEVFGQRVEQAMENLRANHGCENHDWRGRTGGGNCEECGDYLPVFLKMCRSCSLVVCRRCSLNRL</sequence>
<dbReference type="PROSITE" id="PS51873">
    <property type="entry name" value="TRIAD"/>
    <property type="match status" value="1"/>
</dbReference>
<dbReference type="EC" id="2.3.2.31" evidence="2"/>
<feature type="region of interest" description="Disordered" evidence="9">
    <location>
        <begin position="1"/>
        <end position="23"/>
    </location>
</feature>
<keyword evidence="8" id="KW-0862">Zinc</keyword>
<evidence type="ECO:0000256" key="4">
    <source>
        <dbReference type="ARBA" id="ARBA00022723"/>
    </source>
</evidence>
<dbReference type="CDD" id="cd22584">
    <property type="entry name" value="Rcat_RBR_unk"/>
    <property type="match status" value="1"/>
</dbReference>
<dbReference type="SMART" id="SM00647">
    <property type="entry name" value="IBR"/>
    <property type="match status" value="2"/>
</dbReference>
<dbReference type="STRING" id="230819.A0A5C3KCV3"/>
<dbReference type="GO" id="GO:0061630">
    <property type="term" value="F:ubiquitin protein ligase activity"/>
    <property type="evidence" value="ECO:0007669"/>
    <property type="project" value="UniProtKB-EC"/>
</dbReference>
<dbReference type="PANTHER" id="PTHR11685">
    <property type="entry name" value="RBR FAMILY RING FINGER AND IBR DOMAIN-CONTAINING"/>
    <property type="match status" value="1"/>
</dbReference>
<dbReference type="OrthoDB" id="9977870at2759"/>
<organism evidence="11 12">
    <name type="scientific">Coprinopsis marcescibilis</name>
    <name type="common">Agaric fungus</name>
    <name type="synonym">Psathyrella marcescibilis</name>
    <dbReference type="NCBI Taxonomy" id="230819"/>
    <lineage>
        <taxon>Eukaryota</taxon>
        <taxon>Fungi</taxon>
        <taxon>Dikarya</taxon>
        <taxon>Basidiomycota</taxon>
        <taxon>Agaricomycotina</taxon>
        <taxon>Agaricomycetes</taxon>
        <taxon>Agaricomycetidae</taxon>
        <taxon>Agaricales</taxon>
        <taxon>Agaricineae</taxon>
        <taxon>Psathyrellaceae</taxon>
        <taxon>Coprinopsis</taxon>
    </lineage>
</organism>
<dbReference type="GO" id="GO:0008270">
    <property type="term" value="F:zinc ion binding"/>
    <property type="evidence" value="ECO:0007669"/>
    <property type="project" value="UniProtKB-KW"/>
</dbReference>
<dbReference type="Pfam" id="PF01485">
    <property type="entry name" value="IBR"/>
    <property type="match status" value="2"/>
</dbReference>
<evidence type="ECO:0000256" key="3">
    <source>
        <dbReference type="ARBA" id="ARBA00022679"/>
    </source>
</evidence>
<evidence type="ECO:0000256" key="2">
    <source>
        <dbReference type="ARBA" id="ARBA00012251"/>
    </source>
</evidence>
<keyword evidence="5" id="KW-0677">Repeat</keyword>
<keyword evidence="3" id="KW-0808">Transferase</keyword>
<keyword evidence="7" id="KW-0833">Ubl conjugation pathway</keyword>
<protein>
    <recommendedName>
        <fullName evidence="2">RBR-type E3 ubiquitin transferase</fullName>
        <ecNumber evidence="2">2.3.2.31</ecNumber>
    </recommendedName>
</protein>
<evidence type="ECO:0000259" key="10">
    <source>
        <dbReference type="PROSITE" id="PS51873"/>
    </source>
</evidence>
<evidence type="ECO:0000256" key="9">
    <source>
        <dbReference type="SAM" id="MobiDB-lite"/>
    </source>
</evidence>
<dbReference type="Gene3D" id="1.20.120.1750">
    <property type="match status" value="1"/>
</dbReference>
<dbReference type="EMBL" id="ML210465">
    <property type="protein sequence ID" value="TFK17764.1"/>
    <property type="molecule type" value="Genomic_DNA"/>
</dbReference>
<keyword evidence="12" id="KW-1185">Reference proteome</keyword>
<reference evidence="11 12" key="1">
    <citation type="journal article" date="2019" name="Nat. Ecol. Evol.">
        <title>Megaphylogeny resolves global patterns of mushroom evolution.</title>
        <authorList>
            <person name="Varga T."/>
            <person name="Krizsan K."/>
            <person name="Foldi C."/>
            <person name="Dima B."/>
            <person name="Sanchez-Garcia M."/>
            <person name="Sanchez-Ramirez S."/>
            <person name="Szollosi G.J."/>
            <person name="Szarkandi J.G."/>
            <person name="Papp V."/>
            <person name="Albert L."/>
            <person name="Andreopoulos W."/>
            <person name="Angelini C."/>
            <person name="Antonin V."/>
            <person name="Barry K.W."/>
            <person name="Bougher N.L."/>
            <person name="Buchanan P."/>
            <person name="Buyck B."/>
            <person name="Bense V."/>
            <person name="Catcheside P."/>
            <person name="Chovatia M."/>
            <person name="Cooper J."/>
            <person name="Damon W."/>
            <person name="Desjardin D."/>
            <person name="Finy P."/>
            <person name="Geml J."/>
            <person name="Haridas S."/>
            <person name="Hughes K."/>
            <person name="Justo A."/>
            <person name="Karasinski D."/>
            <person name="Kautmanova I."/>
            <person name="Kiss B."/>
            <person name="Kocsube S."/>
            <person name="Kotiranta H."/>
            <person name="LaButti K.M."/>
            <person name="Lechner B.E."/>
            <person name="Liimatainen K."/>
            <person name="Lipzen A."/>
            <person name="Lukacs Z."/>
            <person name="Mihaltcheva S."/>
            <person name="Morgado L.N."/>
            <person name="Niskanen T."/>
            <person name="Noordeloos M.E."/>
            <person name="Ohm R.A."/>
            <person name="Ortiz-Santana B."/>
            <person name="Ovrebo C."/>
            <person name="Racz N."/>
            <person name="Riley R."/>
            <person name="Savchenko A."/>
            <person name="Shiryaev A."/>
            <person name="Soop K."/>
            <person name="Spirin V."/>
            <person name="Szebenyi C."/>
            <person name="Tomsovsky M."/>
            <person name="Tulloss R.E."/>
            <person name="Uehling J."/>
            <person name="Grigoriev I.V."/>
            <person name="Vagvolgyi C."/>
            <person name="Papp T."/>
            <person name="Martin F.M."/>
            <person name="Miettinen O."/>
            <person name="Hibbett D.S."/>
            <person name="Nagy L.G."/>
        </authorList>
    </citation>
    <scope>NUCLEOTIDE SEQUENCE [LARGE SCALE GENOMIC DNA]</scope>
    <source>
        <strain evidence="11 12">CBS 121175</strain>
    </source>
</reference>
<dbReference type="InterPro" id="IPR002867">
    <property type="entry name" value="IBR_dom"/>
</dbReference>
<dbReference type="Proteomes" id="UP000307440">
    <property type="component" value="Unassembled WGS sequence"/>
</dbReference>
<evidence type="ECO:0000313" key="12">
    <source>
        <dbReference type="Proteomes" id="UP000307440"/>
    </source>
</evidence>
<dbReference type="GO" id="GO:0016567">
    <property type="term" value="P:protein ubiquitination"/>
    <property type="evidence" value="ECO:0007669"/>
    <property type="project" value="InterPro"/>
</dbReference>
<feature type="domain" description="RING-type" evidence="10">
    <location>
        <begin position="203"/>
        <end position="403"/>
    </location>
</feature>
<evidence type="ECO:0000256" key="1">
    <source>
        <dbReference type="ARBA" id="ARBA00001798"/>
    </source>
</evidence>
<evidence type="ECO:0000256" key="7">
    <source>
        <dbReference type="ARBA" id="ARBA00022786"/>
    </source>
</evidence>
<dbReference type="AlphaFoldDB" id="A0A5C3KCV3"/>
<dbReference type="InterPro" id="IPR044066">
    <property type="entry name" value="TRIAD_supradom"/>
</dbReference>
<dbReference type="InterPro" id="IPR031127">
    <property type="entry name" value="E3_UB_ligase_RBR"/>
</dbReference>
<proteinExistence type="predicted"/>
<evidence type="ECO:0000256" key="8">
    <source>
        <dbReference type="ARBA" id="ARBA00022833"/>
    </source>
</evidence>
<evidence type="ECO:0000313" key="11">
    <source>
        <dbReference type="EMBL" id="TFK17764.1"/>
    </source>
</evidence>
<accession>A0A5C3KCV3</accession>